<evidence type="ECO:0000259" key="1">
    <source>
        <dbReference type="Pfam" id="PF01755"/>
    </source>
</evidence>
<protein>
    <recommendedName>
        <fullName evidence="1">Glycosyl transferase family 25 domain-containing protein</fullName>
    </recommendedName>
</protein>
<feature type="domain" description="Glycosyl transferase family 25" evidence="1">
    <location>
        <begin position="2"/>
        <end position="171"/>
    </location>
</feature>
<dbReference type="CDD" id="cd06532">
    <property type="entry name" value="Glyco_transf_25"/>
    <property type="match status" value="1"/>
</dbReference>
<gene>
    <name evidence="2" type="ORF">ATN84_12180</name>
</gene>
<dbReference type="OrthoDB" id="259382at2"/>
<comment type="caution">
    <text evidence="2">The sequence shown here is derived from an EMBL/GenBank/DDBJ whole genome shotgun (WGS) entry which is preliminary data.</text>
</comment>
<dbReference type="InterPro" id="IPR002654">
    <property type="entry name" value="Glyco_trans_25"/>
</dbReference>
<name>A0A135HUA7_9HYPH</name>
<proteinExistence type="predicted"/>
<keyword evidence="3" id="KW-1185">Reference proteome</keyword>
<organism evidence="2 3">
    <name type="scientific">Paramesorhizobium deserti</name>
    <dbReference type="NCBI Taxonomy" id="1494590"/>
    <lineage>
        <taxon>Bacteria</taxon>
        <taxon>Pseudomonadati</taxon>
        <taxon>Pseudomonadota</taxon>
        <taxon>Alphaproteobacteria</taxon>
        <taxon>Hyphomicrobiales</taxon>
        <taxon>Phyllobacteriaceae</taxon>
        <taxon>Paramesorhizobium</taxon>
    </lineage>
</organism>
<evidence type="ECO:0000313" key="2">
    <source>
        <dbReference type="EMBL" id="KXF76773.1"/>
    </source>
</evidence>
<dbReference type="RefSeq" id="WP_068882344.1">
    <property type="nucleotide sequence ID" value="NZ_LNTU01000023.1"/>
</dbReference>
<accession>A0A135HUA7</accession>
<sequence length="271" mass="30532">MKSYLINLDRSQDRLKLMTYAFSSLGIAFERVPAIDGAILTPELLKTVCANQSMSAGSIACFLSHRECWDRIANGDGDYGAIFEDDIHFSPVSRQFLGNDDWIPRDADIVKLESFNRKTLIAKKSHVEIDGHGVRRLYSIHLGASGYILSKACAKRLLAETTPITTSIDHVLFNPQHGKFQAMAVYQVVPSLCVQDQFISRSSLANALKTTIELAIPKRKGWSKLRRELVRPFEKIGILVRGLWINHFTQKQWGRIPFSLPEAMARADVEE</sequence>
<dbReference type="AlphaFoldDB" id="A0A135HUA7"/>
<dbReference type="Proteomes" id="UP000070107">
    <property type="component" value="Unassembled WGS sequence"/>
</dbReference>
<dbReference type="Pfam" id="PF01755">
    <property type="entry name" value="Glyco_transf_25"/>
    <property type="match status" value="1"/>
</dbReference>
<reference evidence="2 3" key="1">
    <citation type="submission" date="2015-11" db="EMBL/GenBank/DDBJ databases">
        <title>Draft genome sequence of Paramesorhizobium deserti A-3-E, a strain highly resistant to diverse beta-lactam antibiotics.</title>
        <authorList>
            <person name="Lv R."/>
            <person name="Yang X."/>
            <person name="Fang N."/>
            <person name="Guo J."/>
            <person name="Luo X."/>
            <person name="Peng F."/>
            <person name="Yang R."/>
            <person name="Cui Y."/>
            <person name="Fang C."/>
            <person name="Song Y."/>
        </authorList>
    </citation>
    <scope>NUCLEOTIDE SEQUENCE [LARGE SCALE GENOMIC DNA]</scope>
    <source>
        <strain evidence="2 3">A-3-E</strain>
    </source>
</reference>
<dbReference type="EMBL" id="LNTU01000023">
    <property type="protein sequence ID" value="KXF76773.1"/>
    <property type="molecule type" value="Genomic_DNA"/>
</dbReference>
<dbReference type="STRING" id="1494590.ATN84_12180"/>
<evidence type="ECO:0000313" key="3">
    <source>
        <dbReference type="Proteomes" id="UP000070107"/>
    </source>
</evidence>